<feature type="transmembrane region" description="Helical" evidence="8">
    <location>
        <begin position="458"/>
        <end position="474"/>
    </location>
</feature>
<evidence type="ECO:0000256" key="1">
    <source>
        <dbReference type="ARBA" id="ARBA00004651"/>
    </source>
</evidence>
<gene>
    <name evidence="10" type="ORF">CW354_06080</name>
</gene>
<feature type="transmembrane region" description="Helical" evidence="8">
    <location>
        <begin position="272"/>
        <end position="296"/>
    </location>
</feature>
<evidence type="ECO:0000256" key="3">
    <source>
        <dbReference type="ARBA" id="ARBA00022676"/>
    </source>
</evidence>
<dbReference type="PANTHER" id="PTHR33908:SF11">
    <property type="entry name" value="MEMBRANE PROTEIN"/>
    <property type="match status" value="1"/>
</dbReference>
<feature type="transmembrane region" description="Helical" evidence="8">
    <location>
        <begin position="308"/>
        <end position="327"/>
    </location>
</feature>
<dbReference type="GO" id="GO:0009103">
    <property type="term" value="P:lipopolysaccharide biosynthetic process"/>
    <property type="evidence" value="ECO:0007669"/>
    <property type="project" value="UniProtKB-ARBA"/>
</dbReference>
<keyword evidence="5 8" id="KW-0812">Transmembrane</keyword>
<dbReference type="RefSeq" id="WP_104829157.1">
    <property type="nucleotide sequence ID" value="NZ_PJCH01000005.1"/>
</dbReference>
<feature type="transmembrane region" description="Helical" evidence="8">
    <location>
        <begin position="102"/>
        <end position="127"/>
    </location>
</feature>
<dbReference type="InterPro" id="IPR050297">
    <property type="entry name" value="LipidA_mod_glycosyltrf_83"/>
</dbReference>
<keyword evidence="2" id="KW-1003">Cell membrane</keyword>
<dbReference type="Pfam" id="PF13231">
    <property type="entry name" value="PMT_2"/>
    <property type="match status" value="1"/>
</dbReference>
<evidence type="ECO:0000256" key="4">
    <source>
        <dbReference type="ARBA" id="ARBA00022679"/>
    </source>
</evidence>
<feature type="transmembrane region" description="Helical" evidence="8">
    <location>
        <begin position="198"/>
        <end position="221"/>
    </location>
</feature>
<keyword evidence="6 8" id="KW-1133">Transmembrane helix</keyword>
<dbReference type="GO" id="GO:0016763">
    <property type="term" value="F:pentosyltransferase activity"/>
    <property type="evidence" value="ECO:0007669"/>
    <property type="project" value="TreeGrafter"/>
</dbReference>
<keyword evidence="4" id="KW-0808">Transferase</keyword>
<dbReference type="AlphaFoldDB" id="A0A2S7K5Z5"/>
<reference evidence="10 11" key="1">
    <citation type="submission" date="2017-12" db="EMBL/GenBank/DDBJ databases">
        <authorList>
            <person name="Hurst M.R.H."/>
        </authorList>
    </citation>
    <scope>NUCLEOTIDE SEQUENCE [LARGE SCALE GENOMIC DNA]</scope>
    <source>
        <strain evidence="10 11">SY-3-19</strain>
    </source>
</reference>
<dbReference type="Proteomes" id="UP000239504">
    <property type="component" value="Unassembled WGS sequence"/>
</dbReference>
<proteinExistence type="predicted"/>
<protein>
    <recommendedName>
        <fullName evidence="9">Glycosyltransferase RgtA/B/C/D-like domain-containing protein</fullName>
    </recommendedName>
</protein>
<evidence type="ECO:0000313" key="11">
    <source>
        <dbReference type="Proteomes" id="UP000239504"/>
    </source>
</evidence>
<evidence type="ECO:0000259" key="9">
    <source>
        <dbReference type="Pfam" id="PF13231"/>
    </source>
</evidence>
<evidence type="ECO:0000256" key="6">
    <source>
        <dbReference type="ARBA" id="ARBA00022989"/>
    </source>
</evidence>
<comment type="subcellular location">
    <subcellularLocation>
        <location evidence="1">Cell membrane</location>
        <topology evidence="1">Multi-pass membrane protein</topology>
    </subcellularLocation>
</comment>
<evidence type="ECO:0000256" key="5">
    <source>
        <dbReference type="ARBA" id="ARBA00022692"/>
    </source>
</evidence>
<evidence type="ECO:0000256" key="8">
    <source>
        <dbReference type="SAM" id="Phobius"/>
    </source>
</evidence>
<dbReference type="EMBL" id="PJCH01000005">
    <property type="protein sequence ID" value="PQA87912.1"/>
    <property type="molecule type" value="Genomic_DNA"/>
</dbReference>
<feature type="transmembrane region" description="Helical" evidence="8">
    <location>
        <begin position="233"/>
        <end position="252"/>
    </location>
</feature>
<keyword evidence="3" id="KW-0328">Glycosyltransferase</keyword>
<feature type="transmembrane region" description="Helical" evidence="8">
    <location>
        <begin position="521"/>
        <end position="538"/>
    </location>
</feature>
<dbReference type="PANTHER" id="PTHR33908">
    <property type="entry name" value="MANNOSYLTRANSFERASE YKCB-RELATED"/>
    <property type="match status" value="1"/>
</dbReference>
<feature type="transmembrane region" description="Helical" evidence="8">
    <location>
        <begin position="489"/>
        <end position="509"/>
    </location>
</feature>
<name>A0A2S7K5Z5_9PROT</name>
<feature type="transmembrane region" description="Helical" evidence="8">
    <location>
        <begin position="396"/>
        <end position="414"/>
    </location>
</feature>
<feature type="transmembrane region" description="Helical" evidence="8">
    <location>
        <begin position="370"/>
        <end position="389"/>
    </location>
</feature>
<feature type="domain" description="Glycosyltransferase RgtA/B/C/D-like" evidence="9">
    <location>
        <begin position="96"/>
        <end position="224"/>
    </location>
</feature>
<keyword evidence="11" id="KW-1185">Reference proteome</keyword>
<dbReference type="InterPro" id="IPR038731">
    <property type="entry name" value="RgtA/B/C-like"/>
</dbReference>
<organism evidence="10 11">
    <name type="scientific">Hyphococcus luteus</name>
    <dbReference type="NCBI Taxonomy" id="2058213"/>
    <lineage>
        <taxon>Bacteria</taxon>
        <taxon>Pseudomonadati</taxon>
        <taxon>Pseudomonadota</taxon>
        <taxon>Alphaproteobacteria</taxon>
        <taxon>Parvularculales</taxon>
        <taxon>Parvularculaceae</taxon>
        <taxon>Hyphococcus</taxon>
    </lineage>
</organism>
<feature type="transmembrane region" description="Helical" evidence="8">
    <location>
        <begin position="20"/>
        <end position="42"/>
    </location>
</feature>
<accession>A0A2S7K5Z5</accession>
<evidence type="ECO:0000256" key="2">
    <source>
        <dbReference type="ARBA" id="ARBA00022475"/>
    </source>
</evidence>
<evidence type="ECO:0000256" key="7">
    <source>
        <dbReference type="ARBA" id="ARBA00023136"/>
    </source>
</evidence>
<keyword evidence="7 8" id="KW-0472">Membrane</keyword>
<feature type="transmembrane region" description="Helical" evidence="8">
    <location>
        <begin position="139"/>
        <end position="161"/>
    </location>
</feature>
<dbReference type="OrthoDB" id="7419894at2"/>
<comment type="caution">
    <text evidence="10">The sequence shown here is derived from an EMBL/GenBank/DDBJ whole genome shotgun (WGS) entry which is preliminary data.</text>
</comment>
<sequence length="671" mass="71335">MTEPAFIAPHRSGLTLTGRIALPALALVLAAVAFLVPPMPFITDGAVYAEMAQAMAGHGWLHIAENGGVEGAPALQKWLTVVYDGKVYPQYPSGYALIAAPFYLAFGMRGLLLLNALASALALAMTFQLCRRLWNDRAVAFAASALLGGATYLSTYAFAIWPHALALVFYLGAALAAVEGAGAQGRERRLGWMAASGLFIGLGVNIRVDMILALPAVLLWLRLFVLPKERAAAAAVLVGTLPGLALSAWFNWMKFGRASPFSYGSDGGFTNASHYLAVALAAGLVLAGLLLVNLPGALQALRRRPKPALFGGAGLLLVLAALAWPLVWPTLRGLWVLVVDLQALQPKYFRNGVGYDAYGHLLFWNFPKRALLQSAPFFALAVIPVIGFFRGRNVGPCALCLLFAAAPIVFYAQNEWHGGGGYNMRYFTPALPFLSILTADGLVRLLRKADAPAARMRLFAFAAAAAGFTAFLFADEISRAHAALRAPLALYPQLILFALLAAAAARLALAAQTQKRASAGAAVFAFFVIGYGAGVSLLDTVATVKTRLGQQDMAAAIADAVPANALILSEWQTIDILAEDKGAAVMEVYDETREDAAEAADAFARAGRCVYFQGERVRDAMAGLLKERAVSTAPVRLASTRFSDDLRVDFYGLADQADRCALKSAPDGRAP</sequence>
<dbReference type="GO" id="GO:0005886">
    <property type="term" value="C:plasma membrane"/>
    <property type="evidence" value="ECO:0007669"/>
    <property type="project" value="UniProtKB-SubCell"/>
</dbReference>
<evidence type="ECO:0000313" key="10">
    <source>
        <dbReference type="EMBL" id="PQA87912.1"/>
    </source>
</evidence>
<feature type="transmembrane region" description="Helical" evidence="8">
    <location>
        <begin position="426"/>
        <end position="446"/>
    </location>
</feature>